<keyword evidence="1" id="KW-0472">Membrane</keyword>
<proteinExistence type="predicted"/>
<evidence type="ECO:0000256" key="1">
    <source>
        <dbReference type="SAM" id="Phobius"/>
    </source>
</evidence>
<evidence type="ECO:0000313" key="3">
    <source>
        <dbReference type="Proteomes" id="UP000288805"/>
    </source>
</evidence>
<dbReference type="Proteomes" id="UP000288805">
    <property type="component" value="Unassembled WGS sequence"/>
</dbReference>
<dbReference type="AlphaFoldDB" id="A0A438JH20"/>
<dbReference type="EMBL" id="QGNW01000042">
    <property type="protein sequence ID" value="RVX08232.1"/>
    <property type="molecule type" value="Genomic_DNA"/>
</dbReference>
<keyword evidence="1" id="KW-0812">Transmembrane</keyword>
<evidence type="ECO:0000313" key="2">
    <source>
        <dbReference type="EMBL" id="RVX08232.1"/>
    </source>
</evidence>
<accession>A0A438JH20</accession>
<name>A0A438JH20_VITVI</name>
<gene>
    <name evidence="2" type="primary">RAR1_2</name>
    <name evidence="2" type="ORF">CK203_017668</name>
</gene>
<keyword evidence="1" id="KW-1133">Transmembrane helix</keyword>
<comment type="caution">
    <text evidence="2">The sequence shown here is derived from an EMBL/GenBank/DDBJ whole genome shotgun (WGS) entry which is preliminary data.</text>
</comment>
<sequence length="74" mass="7868">MANIICKTGKHTTEKLVLAKPAPPKNQVPAPAPAPDASSKQTCSRCQQGFFCSEHGTVVVCLLFILCMVHMGVS</sequence>
<protein>
    <submittedName>
        <fullName evidence="2">Cysteine and histidine-rich domain-containing protein RAR1</fullName>
    </submittedName>
</protein>
<reference evidence="2 3" key="1">
    <citation type="journal article" date="2018" name="PLoS Genet.">
        <title>Population sequencing reveals clonal diversity and ancestral inbreeding in the grapevine cultivar Chardonnay.</title>
        <authorList>
            <person name="Roach M.J."/>
            <person name="Johnson D.L."/>
            <person name="Bohlmann J."/>
            <person name="van Vuuren H.J."/>
            <person name="Jones S.J."/>
            <person name="Pretorius I.S."/>
            <person name="Schmidt S.A."/>
            <person name="Borneman A.R."/>
        </authorList>
    </citation>
    <scope>NUCLEOTIDE SEQUENCE [LARGE SCALE GENOMIC DNA]</scope>
    <source>
        <strain evidence="3">cv. Chardonnay</strain>
        <tissue evidence="2">Leaf</tissue>
    </source>
</reference>
<organism evidence="2 3">
    <name type="scientific">Vitis vinifera</name>
    <name type="common">Grape</name>
    <dbReference type="NCBI Taxonomy" id="29760"/>
    <lineage>
        <taxon>Eukaryota</taxon>
        <taxon>Viridiplantae</taxon>
        <taxon>Streptophyta</taxon>
        <taxon>Embryophyta</taxon>
        <taxon>Tracheophyta</taxon>
        <taxon>Spermatophyta</taxon>
        <taxon>Magnoliopsida</taxon>
        <taxon>eudicotyledons</taxon>
        <taxon>Gunneridae</taxon>
        <taxon>Pentapetalae</taxon>
        <taxon>rosids</taxon>
        <taxon>Vitales</taxon>
        <taxon>Vitaceae</taxon>
        <taxon>Viteae</taxon>
        <taxon>Vitis</taxon>
    </lineage>
</organism>
<feature type="transmembrane region" description="Helical" evidence="1">
    <location>
        <begin position="55"/>
        <end position="73"/>
    </location>
</feature>